<evidence type="ECO:0000313" key="5">
    <source>
        <dbReference type="Proteomes" id="UP001484239"/>
    </source>
</evidence>
<dbReference type="Gene3D" id="3.30.70.1070">
    <property type="entry name" value="Sporulation related repeat"/>
    <property type="match status" value="1"/>
</dbReference>
<accession>A0ABU9EC55</accession>
<dbReference type="SUPFAM" id="SSF52540">
    <property type="entry name" value="P-loop containing nucleoside triphosphate hydrolases"/>
    <property type="match status" value="1"/>
</dbReference>
<comment type="caution">
    <text evidence="4">The sequence shown here is derived from an EMBL/GenBank/DDBJ whole genome shotgun (WGS) entry which is preliminary data.</text>
</comment>
<dbReference type="RefSeq" id="WP_405274448.1">
    <property type="nucleotide sequence ID" value="NZ_JBBHLI010000010.1"/>
</dbReference>
<dbReference type="Proteomes" id="UP001484239">
    <property type="component" value="Unassembled WGS sequence"/>
</dbReference>
<dbReference type="Pfam" id="PF05036">
    <property type="entry name" value="SPOR"/>
    <property type="match status" value="2"/>
</dbReference>
<dbReference type="SUPFAM" id="SSF110997">
    <property type="entry name" value="Sporulation related repeat"/>
    <property type="match status" value="1"/>
</dbReference>
<dbReference type="PROSITE" id="PS51724">
    <property type="entry name" value="SPOR"/>
    <property type="match status" value="1"/>
</dbReference>
<protein>
    <submittedName>
        <fullName evidence="4">SPOR domain-containing protein</fullName>
    </submittedName>
</protein>
<keyword evidence="5" id="KW-1185">Reference proteome</keyword>
<dbReference type="Gene3D" id="3.40.50.300">
    <property type="entry name" value="P-loop containing nucleotide triphosphate hydrolases"/>
    <property type="match status" value="1"/>
</dbReference>
<sequence>MTPDVSWHGLSIDAPGSPPAELDRTGAVALIPAGDRAFAAAAALTLARSLARHGRRVFLCDLDLAAPRLHIMAGVPRDAGVTDFVLYGASAGHVVTELEERLLFVSSGTPVVAYETVFGSDRWEALIAAATHARACLLLMVPPDVKGADAVLARAETLVALGEEDECPDLGDHASKLRLGFHPHAPAPPSPVEAPAQGAVHATIEPAREDDVWSADPAATGPDPDQEETFSLATAAAMNRAHRKASESSEGGSRLWLLLLLLVLLAVVVAGWMGWISVPGIVPRRAESSQAVAREAAVDPSSTPAAARDEASPAPLADTAPPSTPSATEAPVQGWTLRLGAFQNGDVARREAARYGAAAPGHVFAVVPVDIGDTRWFRVVSVVATDEAAAEMERAALASQLAVGADDSNGWISRSSPFAFLLSEHGVRSEAEARVAALVAEGVDAYLLAVPGADGAPGYRVYAGAYADVAEARAMQEVLQGVGLGSALLVERRGTRPE</sequence>
<dbReference type="EMBL" id="JBBHLI010000010">
    <property type="protein sequence ID" value="MEK9502269.1"/>
    <property type="molecule type" value="Genomic_DNA"/>
</dbReference>
<evidence type="ECO:0000256" key="2">
    <source>
        <dbReference type="SAM" id="Phobius"/>
    </source>
</evidence>
<dbReference type="InterPro" id="IPR027417">
    <property type="entry name" value="P-loop_NTPase"/>
</dbReference>
<gene>
    <name evidence="4" type="ORF">WI372_14845</name>
</gene>
<evidence type="ECO:0000259" key="3">
    <source>
        <dbReference type="PROSITE" id="PS51724"/>
    </source>
</evidence>
<name>A0ABU9EC55_9BACT</name>
<feature type="region of interest" description="Disordered" evidence="1">
    <location>
        <begin position="293"/>
        <end position="330"/>
    </location>
</feature>
<feature type="transmembrane region" description="Helical" evidence="2">
    <location>
        <begin position="255"/>
        <end position="275"/>
    </location>
</feature>
<dbReference type="InterPro" id="IPR007730">
    <property type="entry name" value="SPOR-like_dom"/>
</dbReference>
<feature type="region of interest" description="Disordered" evidence="1">
    <location>
        <begin position="178"/>
        <end position="228"/>
    </location>
</feature>
<proteinExistence type="predicted"/>
<keyword evidence="2" id="KW-0812">Transmembrane</keyword>
<keyword evidence="2" id="KW-1133">Transmembrane helix</keyword>
<dbReference type="InterPro" id="IPR036680">
    <property type="entry name" value="SPOR-like_sf"/>
</dbReference>
<feature type="compositionally biased region" description="Low complexity" evidence="1">
    <location>
        <begin position="312"/>
        <end position="330"/>
    </location>
</feature>
<evidence type="ECO:0000256" key="1">
    <source>
        <dbReference type="SAM" id="MobiDB-lite"/>
    </source>
</evidence>
<reference evidence="4 5" key="1">
    <citation type="submission" date="2024-02" db="EMBL/GenBank/DDBJ databases">
        <title>A novel Gemmatimonadota bacterium.</title>
        <authorList>
            <person name="Du Z.-J."/>
            <person name="Ye Y.-Q."/>
        </authorList>
    </citation>
    <scope>NUCLEOTIDE SEQUENCE [LARGE SCALE GENOMIC DNA]</scope>
    <source>
        <strain evidence="4 5">DH-20</strain>
    </source>
</reference>
<keyword evidence="2" id="KW-0472">Membrane</keyword>
<evidence type="ECO:0000313" key="4">
    <source>
        <dbReference type="EMBL" id="MEK9502269.1"/>
    </source>
</evidence>
<organism evidence="4 5">
    <name type="scientific">Gaopeijia maritima</name>
    <dbReference type="NCBI Taxonomy" id="3119007"/>
    <lineage>
        <taxon>Bacteria</taxon>
        <taxon>Pseudomonadati</taxon>
        <taxon>Gemmatimonadota</taxon>
        <taxon>Longimicrobiia</taxon>
        <taxon>Gaopeijiales</taxon>
        <taxon>Gaopeijiaceae</taxon>
        <taxon>Gaopeijia</taxon>
    </lineage>
</organism>
<feature type="domain" description="SPOR" evidence="3">
    <location>
        <begin position="329"/>
        <end position="414"/>
    </location>
</feature>